<reference evidence="8 9" key="1">
    <citation type="submission" date="2019-01" db="EMBL/GenBank/DDBJ databases">
        <title>Draft genomes of a novel of Aminipila strains.</title>
        <authorList>
            <person name="Ma S."/>
        </authorList>
    </citation>
    <scope>NUCLEOTIDE SEQUENCE [LARGE SCALE GENOMIC DNA]</scope>
    <source>
        <strain evidence="9">JN-39</strain>
    </source>
</reference>
<evidence type="ECO:0000256" key="5">
    <source>
        <dbReference type="ARBA" id="ARBA00023136"/>
    </source>
</evidence>
<feature type="transmembrane region" description="Helical" evidence="6">
    <location>
        <begin position="182"/>
        <end position="203"/>
    </location>
</feature>
<dbReference type="KEGG" id="amij:EQM06_06175"/>
<organism evidence="8 9">
    <name type="scientific">Aminipila luticellarii</name>
    <dbReference type="NCBI Taxonomy" id="2507160"/>
    <lineage>
        <taxon>Bacteria</taxon>
        <taxon>Bacillati</taxon>
        <taxon>Bacillota</taxon>
        <taxon>Clostridia</taxon>
        <taxon>Peptostreptococcales</taxon>
        <taxon>Anaerovoracaceae</taxon>
        <taxon>Aminipila</taxon>
    </lineage>
</organism>
<name>A0A410PVA9_9FIRM</name>
<feature type="transmembrane region" description="Helical" evidence="6">
    <location>
        <begin position="63"/>
        <end position="84"/>
    </location>
</feature>
<feature type="domain" description="VTT" evidence="7">
    <location>
        <begin position="84"/>
        <end position="202"/>
    </location>
</feature>
<protein>
    <recommendedName>
        <fullName evidence="6">TVP38/TMEM64 family membrane protein</fullName>
    </recommendedName>
</protein>
<dbReference type="RefSeq" id="WP_128745503.1">
    <property type="nucleotide sequence ID" value="NZ_CP035281.1"/>
</dbReference>
<proteinExistence type="inferred from homology"/>
<keyword evidence="9" id="KW-1185">Reference proteome</keyword>
<dbReference type="InterPro" id="IPR032816">
    <property type="entry name" value="VTT_dom"/>
</dbReference>
<dbReference type="EMBL" id="CP035281">
    <property type="protein sequence ID" value="QAT42854.1"/>
    <property type="molecule type" value="Genomic_DNA"/>
</dbReference>
<keyword evidence="4 6" id="KW-1133">Transmembrane helix</keyword>
<dbReference type="PANTHER" id="PTHR12677">
    <property type="entry name" value="GOLGI APPARATUS MEMBRANE PROTEIN TVP38-RELATED"/>
    <property type="match status" value="1"/>
</dbReference>
<evidence type="ECO:0000313" key="8">
    <source>
        <dbReference type="EMBL" id="QAT42854.1"/>
    </source>
</evidence>
<dbReference type="Pfam" id="PF09335">
    <property type="entry name" value="VTT_dom"/>
    <property type="match status" value="1"/>
</dbReference>
<comment type="subcellular location">
    <subcellularLocation>
        <location evidence="1 6">Cell membrane</location>
        <topology evidence="1 6">Multi-pass membrane protein</topology>
    </subcellularLocation>
</comment>
<comment type="similarity">
    <text evidence="6">Belongs to the TVP38/TMEM64 family.</text>
</comment>
<sequence length="247" mass="27962">MKSSMTEKKNKAKVRIKKIITIVKLLLLLFVVVGLPLYIVFYQREFISQFNSLEAVNAYLHKYEAASVLAYVGIQIMQIIICIIPGQAMQFAAGYVYTFWFGYLYSIIGAAIGTVITFYLARLLGKDAIHLIFDEKQVAKFIKKLNSKRAFIIVLVIFLIPGLPKDLFTYAAGVSEMKLKPFLIISLIARSPAMMASIMIGSMFNKGSYAGIVILTVIMVILFIWGAKKHEKLTVLIDKWYNKLIHM</sequence>
<dbReference type="PANTHER" id="PTHR12677:SF59">
    <property type="entry name" value="GOLGI APPARATUS MEMBRANE PROTEIN TVP38-RELATED"/>
    <property type="match status" value="1"/>
</dbReference>
<accession>A0A410PVA9</accession>
<dbReference type="OrthoDB" id="3173541at2"/>
<evidence type="ECO:0000313" key="9">
    <source>
        <dbReference type="Proteomes" id="UP000287601"/>
    </source>
</evidence>
<dbReference type="AlphaFoldDB" id="A0A410PVA9"/>
<evidence type="ECO:0000256" key="4">
    <source>
        <dbReference type="ARBA" id="ARBA00022989"/>
    </source>
</evidence>
<keyword evidence="2 6" id="KW-1003">Cell membrane</keyword>
<feature type="transmembrane region" description="Helical" evidence="6">
    <location>
        <begin position="150"/>
        <end position="170"/>
    </location>
</feature>
<feature type="transmembrane region" description="Helical" evidence="6">
    <location>
        <begin position="96"/>
        <end position="121"/>
    </location>
</feature>
<keyword evidence="5 6" id="KW-0472">Membrane</keyword>
<feature type="transmembrane region" description="Helical" evidence="6">
    <location>
        <begin position="21"/>
        <end position="43"/>
    </location>
</feature>
<evidence type="ECO:0000256" key="6">
    <source>
        <dbReference type="RuleBase" id="RU366058"/>
    </source>
</evidence>
<keyword evidence="3 6" id="KW-0812">Transmembrane</keyword>
<gene>
    <name evidence="8" type="ORF">EQM06_06175</name>
</gene>
<dbReference type="InterPro" id="IPR015414">
    <property type="entry name" value="TMEM64"/>
</dbReference>
<evidence type="ECO:0000256" key="1">
    <source>
        <dbReference type="ARBA" id="ARBA00004651"/>
    </source>
</evidence>
<dbReference type="Proteomes" id="UP000287601">
    <property type="component" value="Chromosome"/>
</dbReference>
<feature type="transmembrane region" description="Helical" evidence="6">
    <location>
        <begin position="209"/>
        <end position="227"/>
    </location>
</feature>
<dbReference type="GO" id="GO:0005886">
    <property type="term" value="C:plasma membrane"/>
    <property type="evidence" value="ECO:0007669"/>
    <property type="project" value="UniProtKB-SubCell"/>
</dbReference>
<evidence type="ECO:0000259" key="7">
    <source>
        <dbReference type="Pfam" id="PF09335"/>
    </source>
</evidence>
<evidence type="ECO:0000256" key="2">
    <source>
        <dbReference type="ARBA" id="ARBA00022475"/>
    </source>
</evidence>
<evidence type="ECO:0000256" key="3">
    <source>
        <dbReference type="ARBA" id="ARBA00022692"/>
    </source>
</evidence>